<dbReference type="AlphaFoldDB" id="A0A7G7VII1"/>
<evidence type="ECO:0000259" key="10">
    <source>
        <dbReference type="Pfam" id="PF01180"/>
    </source>
</evidence>
<evidence type="ECO:0000256" key="3">
    <source>
        <dbReference type="ARBA" id="ARBA00008008"/>
    </source>
</evidence>
<keyword evidence="6 9" id="KW-0288">FMN</keyword>
<dbReference type="GO" id="GO:0005737">
    <property type="term" value="C:cytoplasm"/>
    <property type="evidence" value="ECO:0007669"/>
    <property type="project" value="UniProtKB-SubCell"/>
</dbReference>
<dbReference type="InterPro" id="IPR005720">
    <property type="entry name" value="Dihydroorotate_DH_cat"/>
</dbReference>
<feature type="active site" description="Nucleophile" evidence="9">
    <location>
        <position position="139"/>
    </location>
</feature>
<dbReference type="EMBL" id="CP060204">
    <property type="protein sequence ID" value="QNH53924.1"/>
    <property type="molecule type" value="Genomic_DNA"/>
</dbReference>
<evidence type="ECO:0000256" key="8">
    <source>
        <dbReference type="ARBA" id="ARBA00023002"/>
    </source>
</evidence>
<dbReference type="RefSeq" id="WP_185980020.1">
    <property type="nucleotide sequence ID" value="NZ_CP060204.1"/>
</dbReference>
<evidence type="ECO:0000256" key="4">
    <source>
        <dbReference type="ARBA" id="ARBA00022490"/>
    </source>
</evidence>
<sequence>MPHNAQSYPYDELLRTNIAGIDMRTPVLTASGTFGFGEEFADFVDLARLGGVMVKGTTLAPRRGNDGVRIAETPQGMLNCIGLENPGVDVFLTEILPRIQPYGMNVIVNISGSSVEDYAALAARLNVAGVAALEINISCPNVKEGGIVFGTDPHAAAAVVCAVKAASEKPVIAKLSPNVTSITEMALAVEEAGADVISLINTLIGMQIDIVRRRPVLGNRTGGLSGPAVKPVAVRMVWDVAHVVHVPVIGMGGISSWQDAVEFFLAGASAVAVGTANFIDPAITMKICDGLGGYLHENQMSSIRDLIGQAWE</sequence>
<feature type="domain" description="Dihydroorotate dehydrogenase catalytic" evidence="10">
    <location>
        <begin position="14"/>
        <end position="292"/>
    </location>
</feature>
<dbReference type="NCBIfam" id="NF005574">
    <property type="entry name" value="PRK07259.1"/>
    <property type="match status" value="1"/>
</dbReference>
<comment type="function">
    <text evidence="9">Catalyzes the conversion of dihydroorotate to orotate.</text>
</comment>
<keyword evidence="12" id="KW-1185">Reference proteome</keyword>
<dbReference type="GO" id="GO:0004152">
    <property type="term" value="F:dihydroorotate dehydrogenase activity"/>
    <property type="evidence" value="ECO:0007669"/>
    <property type="project" value="UniProtKB-UniRule"/>
</dbReference>
<dbReference type="UniPathway" id="UPA00070"/>
<evidence type="ECO:0000256" key="6">
    <source>
        <dbReference type="ARBA" id="ARBA00022643"/>
    </source>
</evidence>
<dbReference type="InterPro" id="IPR024920">
    <property type="entry name" value="Dihydroorotate_DH_1"/>
</dbReference>
<comment type="pathway">
    <text evidence="2 9">Pyrimidine metabolism; UMP biosynthesis via de novo pathway.</text>
</comment>
<evidence type="ECO:0000313" key="12">
    <source>
        <dbReference type="Proteomes" id="UP000515480"/>
    </source>
</evidence>
<comment type="catalytic activity">
    <reaction evidence="9">
        <text>(S)-dihydroorotate + A = orotate + AH2</text>
        <dbReference type="Rhea" id="RHEA:18073"/>
        <dbReference type="ChEBI" id="CHEBI:13193"/>
        <dbReference type="ChEBI" id="CHEBI:17499"/>
        <dbReference type="ChEBI" id="CHEBI:30839"/>
        <dbReference type="ChEBI" id="CHEBI:30864"/>
    </reaction>
</comment>
<proteinExistence type="inferred from homology"/>
<dbReference type="PROSITE" id="PS00912">
    <property type="entry name" value="DHODEHASE_2"/>
    <property type="match status" value="1"/>
</dbReference>
<feature type="binding site" evidence="9">
    <location>
        <position position="174"/>
    </location>
    <ligand>
        <name>FMN</name>
        <dbReference type="ChEBI" id="CHEBI:58210"/>
    </ligand>
</feature>
<dbReference type="PANTHER" id="PTHR48109">
    <property type="entry name" value="DIHYDROOROTATE DEHYDROGENASE (QUINONE), MITOCHONDRIAL-RELATED"/>
    <property type="match status" value="1"/>
</dbReference>
<dbReference type="InterPro" id="IPR012135">
    <property type="entry name" value="Dihydroorotate_DH_1_2"/>
</dbReference>
<feature type="binding site" evidence="9">
    <location>
        <begin position="274"/>
        <end position="275"/>
    </location>
    <ligand>
        <name>FMN</name>
        <dbReference type="ChEBI" id="CHEBI:58210"/>
    </ligand>
</feature>
<evidence type="ECO:0000256" key="2">
    <source>
        <dbReference type="ARBA" id="ARBA00004725"/>
    </source>
</evidence>
<dbReference type="Proteomes" id="UP000515480">
    <property type="component" value="Chromosome"/>
</dbReference>
<dbReference type="Gene3D" id="3.20.20.70">
    <property type="entry name" value="Aldolase class I"/>
    <property type="match status" value="1"/>
</dbReference>
<feature type="binding site" evidence="9">
    <location>
        <begin position="252"/>
        <end position="253"/>
    </location>
    <ligand>
        <name>FMN</name>
        <dbReference type="ChEBI" id="CHEBI:58210"/>
    </ligand>
</feature>
<dbReference type="GO" id="GO:0006207">
    <property type="term" value="P:'de novo' pyrimidine nucleobase biosynthetic process"/>
    <property type="evidence" value="ECO:0007669"/>
    <property type="project" value="InterPro"/>
</dbReference>
<evidence type="ECO:0000256" key="7">
    <source>
        <dbReference type="ARBA" id="ARBA00022975"/>
    </source>
</evidence>
<dbReference type="PANTHER" id="PTHR48109:SF1">
    <property type="entry name" value="DIHYDROOROTATE DEHYDROGENASE (FUMARATE)"/>
    <property type="match status" value="1"/>
</dbReference>
<organism evidence="11 12">
    <name type="scientific">Selenomonas timonae</name>
    <dbReference type="NCBI Taxonomy" id="2754044"/>
    <lineage>
        <taxon>Bacteria</taxon>
        <taxon>Bacillati</taxon>
        <taxon>Bacillota</taxon>
        <taxon>Negativicutes</taxon>
        <taxon>Selenomonadales</taxon>
        <taxon>Selenomonadaceae</taxon>
        <taxon>Selenomonas</taxon>
    </lineage>
</organism>
<evidence type="ECO:0000256" key="1">
    <source>
        <dbReference type="ARBA" id="ARBA00004496"/>
    </source>
</evidence>
<keyword evidence="5 9" id="KW-0285">Flavoprotein</keyword>
<dbReference type="InterPro" id="IPR013785">
    <property type="entry name" value="Aldolase_TIM"/>
</dbReference>
<keyword evidence="4 9" id="KW-0963">Cytoplasm</keyword>
<feature type="binding site" evidence="9">
    <location>
        <position position="136"/>
    </location>
    <ligand>
        <name>FMN</name>
        <dbReference type="ChEBI" id="CHEBI:58210"/>
    </ligand>
</feature>
<evidence type="ECO:0000256" key="9">
    <source>
        <dbReference type="HAMAP-Rule" id="MF_00224"/>
    </source>
</evidence>
<keyword evidence="7 9" id="KW-0665">Pyrimidine biosynthesis</keyword>
<dbReference type="InterPro" id="IPR001295">
    <property type="entry name" value="Dihydroorotate_DH_CS"/>
</dbReference>
<dbReference type="InterPro" id="IPR050074">
    <property type="entry name" value="DHO_dehydrogenase"/>
</dbReference>
<dbReference type="HAMAP" id="MF_00224">
    <property type="entry name" value="DHO_dh_type1"/>
    <property type="match status" value="1"/>
</dbReference>
<feature type="binding site" evidence="9">
    <location>
        <position position="136"/>
    </location>
    <ligand>
        <name>substrate</name>
    </ligand>
</feature>
<name>A0A7G7VII1_9FIRM</name>
<comment type="cofactor">
    <cofactor evidence="9">
        <name>FMN</name>
        <dbReference type="ChEBI" id="CHEBI:58210"/>
    </cofactor>
    <text evidence="9">Binds 1 FMN per subunit.</text>
</comment>
<feature type="binding site" evidence="9">
    <location>
        <position position="55"/>
    </location>
    <ligand>
        <name>substrate</name>
    </ligand>
</feature>
<feature type="binding site" evidence="9">
    <location>
        <begin position="201"/>
        <end position="202"/>
    </location>
    <ligand>
        <name>substrate</name>
    </ligand>
</feature>
<dbReference type="KEGG" id="stim:H1B31_08635"/>
<comment type="similarity">
    <text evidence="3 9">Belongs to the dihydroorotate dehydrogenase family. Type 1 subfamily.</text>
</comment>
<feature type="binding site" evidence="9">
    <location>
        <position position="200"/>
    </location>
    <ligand>
        <name>FMN</name>
        <dbReference type="ChEBI" id="CHEBI:58210"/>
    </ligand>
</feature>
<dbReference type="EC" id="1.3.-.-" evidence="9"/>
<dbReference type="FunFam" id="3.20.20.70:FF:000027">
    <property type="entry name" value="Dihydropyrimidine dehydrogenase [NADP(+)]"/>
    <property type="match status" value="1"/>
</dbReference>
<feature type="binding site" evidence="9">
    <location>
        <begin position="55"/>
        <end position="56"/>
    </location>
    <ligand>
        <name>FMN</name>
        <dbReference type="ChEBI" id="CHEBI:58210"/>
    </ligand>
</feature>
<reference evidence="11 12" key="1">
    <citation type="submission" date="2020-07" db="EMBL/GenBank/DDBJ databases">
        <title>Complete genome and description of Selenomonas timonensis sp. nov., a new bacterium isolated from a gingivitis subject.</title>
        <authorList>
            <person name="Antezack A."/>
        </authorList>
    </citation>
    <scope>NUCLEOTIDE SEQUENCE [LARGE SCALE GENOMIC DNA]</scope>
    <source>
        <strain evidence="11 12">Marseille-Q3039</strain>
    </source>
</reference>
<dbReference type="InterPro" id="IPR049622">
    <property type="entry name" value="Dihydroorotate_DH_I"/>
</dbReference>
<dbReference type="CDD" id="cd04740">
    <property type="entry name" value="DHOD_1B_like"/>
    <property type="match status" value="1"/>
</dbReference>
<feature type="binding site" evidence="9">
    <location>
        <position position="31"/>
    </location>
    <ligand>
        <name>FMN</name>
        <dbReference type="ChEBI" id="CHEBI:58210"/>
    </ligand>
</feature>
<dbReference type="GO" id="GO:0044205">
    <property type="term" value="P:'de novo' UMP biosynthetic process"/>
    <property type="evidence" value="ECO:0007669"/>
    <property type="project" value="UniProtKB-UniRule"/>
</dbReference>
<dbReference type="PIRSF" id="PIRSF000164">
    <property type="entry name" value="DHO_oxidase"/>
    <property type="match status" value="1"/>
</dbReference>
<protein>
    <recommendedName>
        <fullName evidence="9">Dihydroorotate dehydrogenase</fullName>
        <shortName evidence="9">DHOD</shortName>
        <shortName evidence="9">DHODase</shortName>
        <shortName evidence="9">DHOdehase</shortName>
        <ecNumber evidence="9">1.3.-.-</ecNumber>
    </recommendedName>
</protein>
<evidence type="ECO:0000313" key="11">
    <source>
        <dbReference type="EMBL" id="QNH53924.1"/>
    </source>
</evidence>
<dbReference type="SUPFAM" id="SSF51395">
    <property type="entry name" value="FMN-linked oxidoreductases"/>
    <property type="match status" value="1"/>
</dbReference>
<accession>A0A7G7VII1</accession>
<comment type="subcellular location">
    <subcellularLocation>
        <location evidence="1 9">Cytoplasm</location>
    </subcellularLocation>
</comment>
<feature type="binding site" evidence="9">
    <location>
        <begin position="79"/>
        <end position="83"/>
    </location>
    <ligand>
        <name>substrate</name>
    </ligand>
</feature>
<evidence type="ECO:0000256" key="5">
    <source>
        <dbReference type="ARBA" id="ARBA00022630"/>
    </source>
</evidence>
<keyword evidence="8 9" id="KW-0560">Oxidoreductase</keyword>
<feature type="binding site" evidence="9">
    <location>
        <position position="109"/>
    </location>
    <ligand>
        <name>FMN</name>
        <dbReference type="ChEBI" id="CHEBI:58210"/>
    </ligand>
</feature>
<feature type="binding site" evidence="9">
    <location>
        <position position="226"/>
    </location>
    <ligand>
        <name>FMN</name>
        <dbReference type="ChEBI" id="CHEBI:58210"/>
    </ligand>
</feature>
<dbReference type="InterPro" id="IPR033888">
    <property type="entry name" value="DHOD_1B"/>
</dbReference>
<dbReference type="NCBIfam" id="TIGR01037">
    <property type="entry name" value="pyrD_sub1_fam"/>
    <property type="match status" value="1"/>
</dbReference>
<gene>
    <name evidence="9" type="primary">pyrD</name>
    <name evidence="11" type="ORF">H1B31_08635</name>
</gene>
<dbReference type="Pfam" id="PF01180">
    <property type="entry name" value="DHO_dh"/>
    <property type="match status" value="1"/>
</dbReference>